<gene>
    <name evidence="9" type="primary">LOC108740256</name>
</gene>
<name>A0A1W4X1P9_AGRPL</name>
<dbReference type="InterPro" id="IPR011993">
    <property type="entry name" value="PH-like_dom_sf"/>
</dbReference>
<keyword evidence="4" id="KW-0446">Lipid-binding</keyword>
<dbReference type="GO" id="GO:0005886">
    <property type="term" value="C:plasma membrane"/>
    <property type="evidence" value="ECO:0007669"/>
    <property type="project" value="TreeGrafter"/>
</dbReference>
<feature type="domain" description="PH" evidence="7">
    <location>
        <begin position="15"/>
        <end position="130"/>
    </location>
</feature>
<dbReference type="PANTHER" id="PTHR10972">
    <property type="entry name" value="OXYSTEROL-BINDING PROTEIN-RELATED"/>
    <property type="match status" value="1"/>
</dbReference>
<keyword evidence="8" id="KW-1185">Reference proteome</keyword>
<dbReference type="GO" id="GO:0097038">
    <property type="term" value="C:perinuclear endoplasmic reticulum"/>
    <property type="evidence" value="ECO:0007669"/>
    <property type="project" value="TreeGrafter"/>
</dbReference>
<dbReference type="RefSeq" id="XP_018330014.1">
    <property type="nucleotide sequence ID" value="XM_018474512.2"/>
</dbReference>
<dbReference type="InterPro" id="IPR000648">
    <property type="entry name" value="Oxysterol-bd"/>
</dbReference>
<evidence type="ECO:0000256" key="2">
    <source>
        <dbReference type="ARBA" id="ARBA00022448"/>
    </source>
</evidence>
<dbReference type="Proteomes" id="UP000192223">
    <property type="component" value="Unplaced"/>
</dbReference>
<accession>A0A1W4X1P9</accession>
<organism evidence="8 9">
    <name type="scientific">Agrilus planipennis</name>
    <name type="common">Emerald ash borer</name>
    <name type="synonym">Agrilus marcopoli</name>
    <dbReference type="NCBI Taxonomy" id="224129"/>
    <lineage>
        <taxon>Eukaryota</taxon>
        <taxon>Metazoa</taxon>
        <taxon>Ecdysozoa</taxon>
        <taxon>Arthropoda</taxon>
        <taxon>Hexapoda</taxon>
        <taxon>Insecta</taxon>
        <taxon>Pterygota</taxon>
        <taxon>Neoptera</taxon>
        <taxon>Endopterygota</taxon>
        <taxon>Coleoptera</taxon>
        <taxon>Polyphaga</taxon>
        <taxon>Elateriformia</taxon>
        <taxon>Buprestoidea</taxon>
        <taxon>Buprestidae</taxon>
        <taxon>Agrilinae</taxon>
        <taxon>Agrilus</taxon>
    </lineage>
</organism>
<evidence type="ECO:0000256" key="1">
    <source>
        <dbReference type="ARBA" id="ARBA00008842"/>
    </source>
</evidence>
<dbReference type="GO" id="GO:0005829">
    <property type="term" value="C:cytosol"/>
    <property type="evidence" value="ECO:0007669"/>
    <property type="project" value="TreeGrafter"/>
</dbReference>
<evidence type="ECO:0000313" key="9">
    <source>
        <dbReference type="RefSeq" id="XP_018330014.1"/>
    </source>
</evidence>
<dbReference type="InParanoid" id="A0A1W4X1P9"/>
<dbReference type="InterPro" id="IPR001849">
    <property type="entry name" value="PH_domain"/>
</dbReference>
<feature type="coiled-coil region" evidence="5">
    <location>
        <begin position="242"/>
        <end position="269"/>
    </location>
</feature>
<sequence length="328" mass="37788">MGDSLNNKSLVKQSDLVKKGWLFKWTNYLKGYQKRWFVLQDGVLSYYRAEHKNNGGVPTLSIRRRRRKKGNQAEMAHTCRGSISLHGALIHTVDACTFVISNGGTQTFHIKASSEVERQSWVTALELAKAKAIRNMESEEEEEQADENAGSPEEWSGVVRDLQNRLGDLQTCADLIGKHAAALQRSLTELETTSEPDNIMSMAKIVNERSTLFKIASNAMMKACSEYLQTAQTQGHKWTRLLQHEREQRQRLQEMVETLAQQHSKLEAAANAHAHRPNLDYFGFIWDASFNRILQILWQGIFIFRHFNILCRKFHVQWNFCRLSCWHP</sequence>
<keyword evidence="5" id="KW-0175">Coiled coil</keyword>
<dbReference type="GO" id="GO:0032934">
    <property type="term" value="F:sterol binding"/>
    <property type="evidence" value="ECO:0007669"/>
    <property type="project" value="TreeGrafter"/>
</dbReference>
<dbReference type="Gene3D" id="2.30.29.30">
    <property type="entry name" value="Pleckstrin-homology domain (PH domain)/Phosphotyrosine-binding domain (PTB)"/>
    <property type="match status" value="1"/>
</dbReference>
<dbReference type="SMART" id="SM00233">
    <property type="entry name" value="PH"/>
    <property type="match status" value="1"/>
</dbReference>
<dbReference type="STRING" id="224129.A0A1W4X1P9"/>
<dbReference type="PROSITE" id="PS50003">
    <property type="entry name" value="PH_DOMAIN"/>
    <property type="match status" value="1"/>
</dbReference>
<evidence type="ECO:0000256" key="5">
    <source>
        <dbReference type="SAM" id="Coils"/>
    </source>
</evidence>
<keyword evidence="2" id="KW-0813">Transport</keyword>
<dbReference type="FunFam" id="2.30.29.30:FF:000256">
    <property type="entry name" value="Oxysterol-binding protein"/>
    <property type="match status" value="1"/>
</dbReference>
<dbReference type="KEGG" id="apln:108740256"/>
<evidence type="ECO:0000256" key="4">
    <source>
        <dbReference type="ARBA" id="ARBA00023121"/>
    </source>
</evidence>
<evidence type="ECO:0000256" key="3">
    <source>
        <dbReference type="ARBA" id="ARBA00023055"/>
    </source>
</evidence>
<dbReference type="OrthoDB" id="1854502at2759"/>
<evidence type="ECO:0000259" key="7">
    <source>
        <dbReference type="PROSITE" id="PS50003"/>
    </source>
</evidence>
<dbReference type="GO" id="GO:0006869">
    <property type="term" value="P:lipid transport"/>
    <property type="evidence" value="ECO:0007669"/>
    <property type="project" value="UniProtKB-KW"/>
</dbReference>
<comment type="similarity">
    <text evidence="1">Belongs to the OSBP family.</text>
</comment>
<dbReference type="GeneID" id="108740256"/>
<keyword evidence="3" id="KW-0445">Lipid transport</keyword>
<dbReference type="Pfam" id="PF00169">
    <property type="entry name" value="PH"/>
    <property type="match status" value="1"/>
</dbReference>
<protein>
    <submittedName>
        <fullName evidence="9">Oxysterol-binding protein 1-like isoform X1</fullName>
    </submittedName>
</protein>
<feature type="region of interest" description="Disordered" evidence="6">
    <location>
        <begin position="134"/>
        <end position="155"/>
    </location>
</feature>
<dbReference type="PANTHER" id="PTHR10972:SF205">
    <property type="entry name" value="OXYSTEROL-BINDING PROTEIN 1"/>
    <property type="match status" value="1"/>
</dbReference>
<evidence type="ECO:0000313" key="8">
    <source>
        <dbReference type="Proteomes" id="UP000192223"/>
    </source>
</evidence>
<reference evidence="9" key="1">
    <citation type="submission" date="2025-08" db="UniProtKB">
        <authorList>
            <consortium name="RefSeq"/>
        </authorList>
    </citation>
    <scope>IDENTIFICATION</scope>
    <source>
        <tissue evidence="9">Entire body</tissue>
    </source>
</reference>
<dbReference type="AlphaFoldDB" id="A0A1W4X1P9"/>
<evidence type="ECO:0000256" key="6">
    <source>
        <dbReference type="SAM" id="MobiDB-lite"/>
    </source>
</evidence>
<dbReference type="SUPFAM" id="SSF50729">
    <property type="entry name" value="PH domain-like"/>
    <property type="match status" value="1"/>
</dbReference>
<dbReference type="CDD" id="cd13284">
    <property type="entry name" value="PH_OSBP_ORP4"/>
    <property type="match status" value="1"/>
</dbReference>
<proteinExistence type="inferred from homology"/>